<dbReference type="EMBL" id="JPDN02000026">
    <property type="protein sequence ID" value="PON23955.1"/>
    <property type="molecule type" value="Genomic_DNA"/>
</dbReference>
<keyword evidence="3" id="KW-1185">Reference proteome</keyword>
<gene>
    <name evidence="2" type="ORF">TGAM01_v207283</name>
</gene>
<evidence type="ECO:0000313" key="3">
    <source>
        <dbReference type="Proteomes" id="UP000054821"/>
    </source>
</evidence>
<keyword evidence="1" id="KW-0812">Transmembrane</keyword>
<keyword evidence="1" id="KW-0472">Membrane</keyword>
<proteinExistence type="predicted"/>
<protein>
    <submittedName>
        <fullName evidence="2">Uncharacterized protein</fullName>
    </submittedName>
</protein>
<comment type="caution">
    <text evidence="2">The sequence shown here is derived from an EMBL/GenBank/DDBJ whole genome shotgun (WGS) entry which is preliminary data.</text>
</comment>
<sequence>MLDRITSQAHSFELKTGWPGVLPLVCLVFIFSWFKCQRITEQPPLSPT</sequence>
<evidence type="ECO:0000313" key="2">
    <source>
        <dbReference type="EMBL" id="PON23955.1"/>
    </source>
</evidence>
<feature type="transmembrane region" description="Helical" evidence="1">
    <location>
        <begin position="16"/>
        <end position="34"/>
    </location>
</feature>
<name>A0A2P4ZI55_9HYPO</name>
<dbReference type="AlphaFoldDB" id="A0A2P4ZI55"/>
<organism evidence="2 3">
    <name type="scientific">Trichoderma gamsii</name>
    <dbReference type="NCBI Taxonomy" id="398673"/>
    <lineage>
        <taxon>Eukaryota</taxon>
        <taxon>Fungi</taxon>
        <taxon>Dikarya</taxon>
        <taxon>Ascomycota</taxon>
        <taxon>Pezizomycotina</taxon>
        <taxon>Sordariomycetes</taxon>
        <taxon>Hypocreomycetidae</taxon>
        <taxon>Hypocreales</taxon>
        <taxon>Hypocreaceae</taxon>
        <taxon>Trichoderma</taxon>
    </lineage>
</organism>
<keyword evidence="1" id="KW-1133">Transmembrane helix</keyword>
<reference evidence="2 3" key="1">
    <citation type="journal article" date="2016" name="Genome Announc.">
        <title>Draft Whole-Genome Sequence of Trichoderma gamsii T6085, a Promising Biocontrol Agent of Fusarium Head Blight on Wheat.</title>
        <authorList>
            <person name="Baroncelli R."/>
            <person name="Zapparata A."/>
            <person name="Piaggeschi G."/>
            <person name="Sarrocco S."/>
            <person name="Vannacci G."/>
        </authorList>
    </citation>
    <scope>NUCLEOTIDE SEQUENCE [LARGE SCALE GENOMIC DNA]</scope>
    <source>
        <strain evidence="2 3">T6085</strain>
    </source>
</reference>
<evidence type="ECO:0000256" key="1">
    <source>
        <dbReference type="SAM" id="Phobius"/>
    </source>
</evidence>
<dbReference type="RefSeq" id="XP_024405218.1">
    <property type="nucleotide sequence ID" value="XM_024550052.1"/>
</dbReference>
<dbReference type="Proteomes" id="UP000054821">
    <property type="component" value="Unassembled WGS sequence"/>
</dbReference>
<accession>A0A2P4ZI55</accession>
<dbReference type="GeneID" id="36347689"/>